<reference evidence="11 12" key="1">
    <citation type="journal article" date="2023" name="G3 (Bethesda)">
        <title>A chromosome-level genome assembly of Zasmidium syzygii isolated from banana leaves.</title>
        <authorList>
            <person name="van Westerhoven A.C."/>
            <person name="Mehrabi R."/>
            <person name="Talebi R."/>
            <person name="Steentjes M.B.F."/>
            <person name="Corcolon B."/>
            <person name="Chong P.A."/>
            <person name="Kema G.H.J."/>
            <person name="Seidl M.F."/>
        </authorList>
    </citation>
    <scope>NUCLEOTIDE SEQUENCE [LARGE SCALE GENOMIC DNA]</scope>
    <source>
        <strain evidence="11 12">P124</strain>
    </source>
</reference>
<dbReference type="InterPro" id="IPR002867">
    <property type="entry name" value="IBR_dom"/>
</dbReference>
<feature type="region of interest" description="Disordered" evidence="9">
    <location>
        <begin position="87"/>
        <end position="119"/>
    </location>
</feature>
<dbReference type="Proteomes" id="UP001305779">
    <property type="component" value="Unassembled WGS sequence"/>
</dbReference>
<accession>A0ABR0EBN0</accession>
<gene>
    <name evidence="11" type="ORF">PRZ48_009415</name>
</gene>
<evidence type="ECO:0000256" key="6">
    <source>
        <dbReference type="ARBA" id="ARBA00022771"/>
    </source>
</evidence>
<feature type="region of interest" description="Disordered" evidence="9">
    <location>
        <begin position="135"/>
        <end position="162"/>
    </location>
</feature>
<evidence type="ECO:0000256" key="7">
    <source>
        <dbReference type="ARBA" id="ARBA00022786"/>
    </source>
</evidence>
<dbReference type="SUPFAM" id="SSF57850">
    <property type="entry name" value="RING/U-box"/>
    <property type="match status" value="1"/>
</dbReference>
<organism evidence="11 12">
    <name type="scientific">Zasmidium cellare</name>
    <name type="common">Wine cellar mold</name>
    <name type="synonym">Racodium cellare</name>
    <dbReference type="NCBI Taxonomy" id="395010"/>
    <lineage>
        <taxon>Eukaryota</taxon>
        <taxon>Fungi</taxon>
        <taxon>Dikarya</taxon>
        <taxon>Ascomycota</taxon>
        <taxon>Pezizomycotina</taxon>
        <taxon>Dothideomycetes</taxon>
        <taxon>Dothideomycetidae</taxon>
        <taxon>Mycosphaerellales</taxon>
        <taxon>Mycosphaerellaceae</taxon>
        <taxon>Zasmidium</taxon>
    </lineage>
</organism>
<comment type="catalytic activity">
    <reaction evidence="1">
        <text>[E2 ubiquitin-conjugating enzyme]-S-ubiquitinyl-L-cysteine + [acceptor protein]-L-lysine = [E2 ubiquitin-conjugating enzyme]-L-cysteine + [acceptor protein]-N(6)-ubiquitinyl-L-lysine.</text>
        <dbReference type="EC" id="2.3.2.31"/>
    </reaction>
</comment>
<dbReference type="PROSITE" id="PS00518">
    <property type="entry name" value="ZF_RING_1"/>
    <property type="match status" value="1"/>
</dbReference>
<keyword evidence="6" id="KW-0863">Zinc-finger</keyword>
<keyword evidence="12" id="KW-1185">Reference proteome</keyword>
<evidence type="ECO:0000256" key="2">
    <source>
        <dbReference type="ARBA" id="ARBA00012251"/>
    </source>
</evidence>
<feature type="compositionally biased region" description="Acidic residues" evidence="9">
    <location>
        <begin position="405"/>
        <end position="436"/>
    </location>
</feature>
<protein>
    <recommendedName>
        <fullName evidence="2">RBR-type E3 ubiquitin transferase</fullName>
        <ecNumber evidence="2">2.3.2.31</ecNumber>
    </recommendedName>
</protein>
<name>A0ABR0EBN0_ZASCE</name>
<dbReference type="CDD" id="cd20335">
    <property type="entry name" value="BRcat_RBR"/>
    <property type="match status" value="1"/>
</dbReference>
<evidence type="ECO:0000256" key="8">
    <source>
        <dbReference type="ARBA" id="ARBA00022833"/>
    </source>
</evidence>
<evidence type="ECO:0000313" key="12">
    <source>
        <dbReference type="Proteomes" id="UP001305779"/>
    </source>
</evidence>
<keyword evidence="7" id="KW-0833">Ubl conjugation pathway</keyword>
<dbReference type="EMBL" id="JAXOVC010000007">
    <property type="protein sequence ID" value="KAK4498905.1"/>
    <property type="molecule type" value="Genomic_DNA"/>
</dbReference>
<keyword evidence="3" id="KW-0808">Transferase</keyword>
<evidence type="ECO:0000313" key="11">
    <source>
        <dbReference type="EMBL" id="KAK4498905.1"/>
    </source>
</evidence>
<dbReference type="PANTHER" id="PTHR11685">
    <property type="entry name" value="RBR FAMILY RING FINGER AND IBR DOMAIN-CONTAINING"/>
    <property type="match status" value="1"/>
</dbReference>
<feature type="domain" description="RING-type" evidence="10">
    <location>
        <begin position="171"/>
        <end position="364"/>
    </location>
</feature>
<keyword evidence="8" id="KW-0862">Zinc</keyword>
<keyword evidence="5" id="KW-0677">Repeat</keyword>
<evidence type="ECO:0000256" key="4">
    <source>
        <dbReference type="ARBA" id="ARBA00022723"/>
    </source>
</evidence>
<feature type="compositionally biased region" description="Polar residues" evidence="9">
    <location>
        <begin position="93"/>
        <end position="103"/>
    </location>
</feature>
<dbReference type="InterPro" id="IPR044066">
    <property type="entry name" value="TRIAD_supradom"/>
</dbReference>
<dbReference type="InterPro" id="IPR017907">
    <property type="entry name" value="Znf_RING_CS"/>
</dbReference>
<dbReference type="InterPro" id="IPR031127">
    <property type="entry name" value="E3_UB_ligase_RBR"/>
</dbReference>
<feature type="region of interest" description="Disordered" evidence="9">
    <location>
        <begin position="354"/>
        <end position="436"/>
    </location>
</feature>
<evidence type="ECO:0000256" key="5">
    <source>
        <dbReference type="ARBA" id="ARBA00022737"/>
    </source>
</evidence>
<evidence type="ECO:0000256" key="9">
    <source>
        <dbReference type="SAM" id="MobiDB-lite"/>
    </source>
</evidence>
<sequence>MAAMTWEGVFADVDPLTMRTIVQMQLEDSEEVAARAKGKQLEDEKTDAQVAMEILAIAILQDGDLIAEAFRQEQQLAQDRELAARLANGEDVPSSTPPGAQSTRPKKMQKKEQKDPWEDQEMLDKVAAIYMQLPPEPKLPEPETVENDESDGTVAESSAWAASRKESRKRPLRVCIACGDEKDFFEVARVPCNHEYCRTCLQDLFTLSMNDEGLFPPRCDNQEIPLESVRFFLPSDIAKEFEAKYDELSTHNRTYCHERSCATFIPNELHEEDTGACPECGKTTCTICKGPSHSGDCPDDEALHQLVEAANAAQWQRCYECSRFVELESGCNHITAAQLVDRNPQRRLFQPARVAHVQPATRPRAPSSTVATVAGPTSSRRRVRPPVPVPRSPSAWESDFSDHSEWEEDWATDDQDELPSAESPESESDEDRTPDGVDEALAVQNTRENRIAEAIEHLRNNHACQHDKWRWVRVPPVPVAGVQSMPKE</sequence>
<dbReference type="Pfam" id="PF01485">
    <property type="entry name" value="IBR"/>
    <property type="match status" value="1"/>
</dbReference>
<dbReference type="PROSITE" id="PS51873">
    <property type="entry name" value="TRIAD"/>
    <property type="match status" value="1"/>
</dbReference>
<dbReference type="EC" id="2.3.2.31" evidence="2"/>
<feature type="compositionally biased region" description="Polar residues" evidence="9">
    <location>
        <begin position="366"/>
        <end position="377"/>
    </location>
</feature>
<proteinExistence type="predicted"/>
<evidence type="ECO:0000256" key="1">
    <source>
        <dbReference type="ARBA" id="ARBA00001798"/>
    </source>
</evidence>
<evidence type="ECO:0000256" key="3">
    <source>
        <dbReference type="ARBA" id="ARBA00022679"/>
    </source>
</evidence>
<keyword evidence="4" id="KW-0479">Metal-binding</keyword>
<comment type="caution">
    <text evidence="11">The sequence shown here is derived from an EMBL/GenBank/DDBJ whole genome shotgun (WGS) entry which is preliminary data.</text>
</comment>
<evidence type="ECO:0000259" key="10">
    <source>
        <dbReference type="PROSITE" id="PS51873"/>
    </source>
</evidence>